<organism evidence="2 3">
    <name type="scientific">Clavibacter michiganensis subsp. insidiosus</name>
    <dbReference type="NCBI Taxonomy" id="33014"/>
    <lineage>
        <taxon>Bacteria</taxon>
        <taxon>Bacillati</taxon>
        <taxon>Actinomycetota</taxon>
        <taxon>Actinomycetes</taxon>
        <taxon>Micrococcales</taxon>
        <taxon>Microbacteriaceae</taxon>
        <taxon>Clavibacter</taxon>
    </lineage>
</organism>
<evidence type="ECO:0000313" key="2">
    <source>
        <dbReference type="EMBL" id="RII99793.1"/>
    </source>
</evidence>
<comment type="caution">
    <text evidence="2">The sequence shown here is derived from an EMBL/GenBank/DDBJ whole genome shotgun (WGS) entry which is preliminary data.</text>
</comment>
<dbReference type="GO" id="GO:0016787">
    <property type="term" value="F:hydrolase activity"/>
    <property type="evidence" value="ECO:0007669"/>
    <property type="project" value="UniProtKB-KW"/>
</dbReference>
<evidence type="ECO:0000313" key="3">
    <source>
        <dbReference type="Proteomes" id="UP000266634"/>
    </source>
</evidence>
<keyword evidence="2" id="KW-0378">Hydrolase</keyword>
<accession>A0A399P089</accession>
<proteinExistence type="predicted"/>
<dbReference type="InterPro" id="IPR053844">
    <property type="entry name" value="AH_C"/>
</dbReference>
<dbReference type="Proteomes" id="UP000266634">
    <property type="component" value="Unassembled WGS sequence"/>
</dbReference>
<sequence>PRALGTAPADPRTPAPSWGPAATPIAVFGAHMVGQPLNGQLTGLGARLLGDAVTAPAYRLHALDTVPPKPGLVATETGGASITGELWAIPSGRVADVVTQLARPMVVGKVAMADGSEVLGFLCEPQALEDAEDITERGSWRAHLGAGR</sequence>
<feature type="domain" description="Allophanate hydrolase C-terminal" evidence="1">
    <location>
        <begin position="24"/>
        <end position="144"/>
    </location>
</feature>
<name>A0A399P089_9MICO</name>
<reference evidence="2 3" key="1">
    <citation type="submission" date="2018-08" db="EMBL/GenBank/DDBJ databases">
        <title>Genome Sequence of Clavibacter michiganensis Subspecies type strains, and the Atypical Peach-Colored Strains Isolated from Tomato.</title>
        <authorList>
            <person name="Osdaghi E."/>
            <person name="Portier P."/>
            <person name="Briand M."/>
            <person name="Jacques M.-A."/>
        </authorList>
    </citation>
    <scope>NUCLEOTIDE SEQUENCE [LARGE SCALE GENOMIC DNA]</scope>
    <source>
        <strain evidence="2 3">CFBP 6488</strain>
    </source>
</reference>
<dbReference type="Gene3D" id="3.10.490.10">
    <property type="entry name" value="Gamma-glutamyl cyclotransferase-like"/>
    <property type="match status" value="1"/>
</dbReference>
<feature type="non-terminal residue" evidence="2">
    <location>
        <position position="1"/>
    </location>
</feature>
<gene>
    <name evidence="2" type="ORF">DZF93_19070</name>
</gene>
<protein>
    <submittedName>
        <fullName evidence="2">Allophanate hydrolase</fullName>
    </submittedName>
</protein>
<dbReference type="AlphaFoldDB" id="A0A399P089"/>
<dbReference type="Pfam" id="PF21986">
    <property type="entry name" value="AH_C"/>
    <property type="match status" value="1"/>
</dbReference>
<evidence type="ECO:0000259" key="1">
    <source>
        <dbReference type="Pfam" id="PF21986"/>
    </source>
</evidence>
<dbReference type="EMBL" id="QWEA01001447">
    <property type="protein sequence ID" value="RII99793.1"/>
    <property type="molecule type" value="Genomic_DNA"/>
</dbReference>